<keyword evidence="2" id="KW-1185">Reference proteome</keyword>
<proteinExistence type="predicted"/>
<accession>A0ABN7V2N6</accession>
<organism evidence="1 2">
    <name type="scientific">Gigaspora margarita</name>
    <dbReference type="NCBI Taxonomy" id="4874"/>
    <lineage>
        <taxon>Eukaryota</taxon>
        <taxon>Fungi</taxon>
        <taxon>Fungi incertae sedis</taxon>
        <taxon>Mucoromycota</taxon>
        <taxon>Glomeromycotina</taxon>
        <taxon>Glomeromycetes</taxon>
        <taxon>Diversisporales</taxon>
        <taxon>Gigasporaceae</taxon>
        <taxon>Gigaspora</taxon>
    </lineage>
</organism>
<sequence length="156" mass="18041">MEAKVLIECFKDLPNHTHTLDDIEKIKLKEYAKGNLNLDESVKELKRKEVTNIKYKVHGPLDAHLIRNPKRSLDIQESISFLEQQEHKVEHYSISHNSSKGLVFIVNEIEKDKDGTPDIIGKVVEVDISEKDNAERASKNRLLVVNKLIERTRDVY</sequence>
<protein>
    <submittedName>
        <fullName evidence="1">16734_t:CDS:1</fullName>
    </submittedName>
</protein>
<gene>
    <name evidence="1" type="ORF">GMARGA_LOCUS13659</name>
</gene>
<name>A0ABN7V2N6_GIGMA</name>
<comment type="caution">
    <text evidence="1">The sequence shown here is derived from an EMBL/GenBank/DDBJ whole genome shotgun (WGS) entry which is preliminary data.</text>
</comment>
<reference evidence="1 2" key="1">
    <citation type="submission" date="2021-06" db="EMBL/GenBank/DDBJ databases">
        <authorList>
            <person name="Kallberg Y."/>
            <person name="Tangrot J."/>
            <person name="Rosling A."/>
        </authorList>
    </citation>
    <scope>NUCLEOTIDE SEQUENCE [LARGE SCALE GENOMIC DNA]</scope>
    <source>
        <strain evidence="1 2">120-4 pot B 10/14</strain>
    </source>
</reference>
<evidence type="ECO:0000313" key="2">
    <source>
        <dbReference type="Proteomes" id="UP000789901"/>
    </source>
</evidence>
<evidence type="ECO:0000313" key="1">
    <source>
        <dbReference type="EMBL" id="CAG8722603.1"/>
    </source>
</evidence>
<dbReference type="Proteomes" id="UP000789901">
    <property type="component" value="Unassembled WGS sequence"/>
</dbReference>
<dbReference type="EMBL" id="CAJVQB010008747">
    <property type="protein sequence ID" value="CAG8722603.1"/>
    <property type="molecule type" value="Genomic_DNA"/>
</dbReference>